<gene>
    <name evidence="1" type="ORF">TSOC_007387</name>
</gene>
<sequence>MAKSGRSNSKKKLRTQRRAQVVEKTVWLARADEKRAATLAACIAADVVHVEPTCEVPAASDVAPMETSAPRPVRTVRVKKVQLKKTGRKGKQVGVLSGFSMFHKKGKKGNR</sequence>
<comment type="caution">
    <text evidence="1">The sequence shown here is derived from an EMBL/GenBank/DDBJ whole genome shotgun (WGS) entry which is preliminary data.</text>
</comment>
<evidence type="ECO:0000313" key="2">
    <source>
        <dbReference type="Proteomes" id="UP000236333"/>
    </source>
</evidence>
<dbReference type="EMBL" id="PGGS01000247">
    <property type="protein sequence ID" value="PNH06262.1"/>
    <property type="molecule type" value="Genomic_DNA"/>
</dbReference>
<protein>
    <submittedName>
        <fullName evidence="1">Uncharacterized protein</fullName>
    </submittedName>
</protein>
<evidence type="ECO:0000313" key="1">
    <source>
        <dbReference type="EMBL" id="PNH06262.1"/>
    </source>
</evidence>
<dbReference type="OrthoDB" id="541263at2759"/>
<proteinExistence type="predicted"/>
<dbReference type="Proteomes" id="UP000236333">
    <property type="component" value="Unassembled WGS sequence"/>
</dbReference>
<keyword evidence="2" id="KW-1185">Reference proteome</keyword>
<name>A0A2J8A168_9CHLO</name>
<organism evidence="1 2">
    <name type="scientific">Tetrabaena socialis</name>
    <dbReference type="NCBI Taxonomy" id="47790"/>
    <lineage>
        <taxon>Eukaryota</taxon>
        <taxon>Viridiplantae</taxon>
        <taxon>Chlorophyta</taxon>
        <taxon>core chlorophytes</taxon>
        <taxon>Chlorophyceae</taxon>
        <taxon>CS clade</taxon>
        <taxon>Chlamydomonadales</taxon>
        <taxon>Tetrabaenaceae</taxon>
        <taxon>Tetrabaena</taxon>
    </lineage>
</organism>
<reference evidence="1 2" key="1">
    <citation type="journal article" date="2017" name="Mol. Biol. Evol.">
        <title>The 4-celled Tetrabaena socialis nuclear genome reveals the essential components for genetic control of cell number at the origin of multicellularity in the volvocine lineage.</title>
        <authorList>
            <person name="Featherston J."/>
            <person name="Arakaki Y."/>
            <person name="Hanschen E.R."/>
            <person name="Ferris P.J."/>
            <person name="Michod R.E."/>
            <person name="Olson B.J.S.C."/>
            <person name="Nozaki H."/>
            <person name="Durand P.M."/>
        </authorList>
    </citation>
    <scope>NUCLEOTIDE SEQUENCE [LARGE SCALE GENOMIC DNA]</scope>
    <source>
        <strain evidence="1 2">NIES-571</strain>
    </source>
</reference>
<accession>A0A2J8A168</accession>
<dbReference type="AlphaFoldDB" id="A0A2J8A168"/>